<name>D1PCR5_9BACT</name>
<protein>
    <submittedName>
        <fullName evidence="1">Uncharacterized protein</fullName>
    </submittedName>
</protein>
<dbReference type="AlphaFoldDB" id="D1PCR5"/>
<dbReference type="EMBL" id="ACBX02000015">
    <property type="protein sequence ID" value="EFB35334.1"/>
    <property type="molecule type" value="Genomic_DNA"/>
</dbReference>
<keyword evidence="2" id="KW-1185">Reference proteome</keyword>
<reference evidence="1" key="1">
    <citation type="submission" date="2009-11" db="EMBL/GenBank/DDBJ databases">
        <authorList>
            <person name="Weinstock G."/>
            <person name="Sodergren E."/>
            <person name="Clifton S."/>
            <person name="Fulton L."/>
            <person name="Fulton B."/>
            <person name="Courtney L."/>
            <person name="Fronick C."/>
            <person name="Harrison M."/>
            <person name="Strong C."/>
            <person name="Farmer C."/>
            <person name="Delahaunty K."/>
            <person name="Markovic C."/>
            <person name="Hall O."/>
            <person name="Minx P."/>
            <person name="Tomlinson C."/>
            <person name="Mitreva M."/>
            <person name="Nelson J."/>
            <person name="Hou S."/>
            <person name="Wollam A."/>
            <person name="Pepin K.H."/>
            <person name="Johnson M."/>
            <person name="Bhonagiri V."/>
            <person name="Nash W.E."/>
            <person name="Warren W."/>
            <person name="Chinwalla A."/>
            <person name="Mardis E.R."/>
            <person name="Wilson R.K."/>
        </authorList>
    </citation>
    <scope>NUCLEOTIDE SEQUENCE [LARGE SCALE GENOMIC DNA]</scope>
    <source>
        <strain evidence="1">DSM 18205</strain>
    </source>
</reference>
<dbReference type="PaxDb" id="537011-PREVCOP_05000"/>
<gene>
    <name evidence="1" type="ORF">PREVCOP_05000</name>
</gene>
<accession>D1PCR5</accession>
<organism evidence="1 2">
    <name type="scientific">Segatella copri DSM 18205</name>
    <dbReference type="NCBI Taxonomy" id="537011"/>
    <lineage>
        <taxon>Bacteria</taxon>
        <taxon>Pseudomonadati</taxon>
        <taxon>Bacteroidota</taxon>
        <taxon>Bacteroidia</taxon>
        <taxon>Bacteroidales</taxon>
        <taxon>Prevotellaceae</taxon>
        <taxon>Segatella</taxon>
    </lineage>
</organism>
<evidence type="ECO:0000313" key="1">
    <source>
        <dbReference type="EMBL" id="EFB35334.1"/>
    </source>
</evidence>
<dbReference type="HOGENOM" id="CLU_3314560_0_0_10"/>
<evidence type="ECO:0000313" key="2">
    <source>
        <dbReference type="Proteomes" id="UP000004477"/>
    </source>
</evidence>
<proteinExistence type="predicted"/>
<dbReference type="Proteomes" id="UP000004477">
    <property type="component" value="Unassembled WGS sequence"/>
</dbReference>
<comment type="caution">
    <text evidence="1">The sequence shown here is derived from an EMBL/GenBank/DDBJ whole genome shotgun (WGS) entry which is preliminary data.</text>
</comment>
<sequence length="39" mass="4797">MNSNRNFDEKKMKRFNQDIKKSAFSAFFFHFLAKEHQKT</sequence>